<name>A0A2R6NVW0_9APHY</name>
<dbReference type="OrthoDB" id="2418900at2759"/>
<comment type="caution">
    <text evidence="2">The sequence shown here is derived from an EMBL/GenBank/DDBJ whole genome shotgun (WGS) entry which is preliminary data.</text>
</comment>
<sequence length="894" mass="100480">MPPHSTHIVAVHRCFHCGVVKPTQQGLRSHISQTPACRRALAEKTRRATSTGVGCDNSTDSDSDSGDSDLEDDAVNLPPSSGRGNEAATPLLEESDLEFTDYVQWQPPQAFESATEQTVNPGPPSKRARVEAVEDEEAGGLPSRPFIQYHASAGQKRQQGKTPFERIREEQEMAGQDSETSAFAPFESQDKWELARWLMTSGLSHAEIDKYLKLEITRKQSALSFKNKHSFFKKIDQLPRGPSWQCELFEAIGDEVDENGEKKTERLELWKRNPVECIKELISNLSFRETLRYAPERLFEDPFGEKPILSEMWTADWWSEMQEKLPKGATIAPVILASDKTQLSTFSGDKSAWPVYLSIGNIPKAVRRSPSSRATVLIGYLPVAKLECFSEATRSMYGYQLFHDCMKSLLKPLVEAGAKGVDMVCADGFIRRVYPIVAAYIADHPEQCLVACCKENHCPKCLIDPTKRGQGSEVLSLFREPAKSAQMMADAMKGSPPDTWAKSGLRALNPFWAELPHCNIFDSMMPDILHQLHKGVFKDHTVKWATQCAEGGESEIDRRFRAMTPHRDLRYFKKGISLISQWTGSEYKNMEKVFLGVLAGSADIGVIKAVRGIIDFIYYAHFEAHTEESLAQMKAAWALFHLHKEVFVRFGVRTHFNIPKLHSMAHYLRSIRLMGTADGYSTEGPERLHIDFAKLGYRASNRKEYIKQMATWFDRQEAVRRFQSYLQWVLPMQLGEESDDKINDEAAEGPENAQEHEDEDLESAHVYTIAKKPALPRTSITEIVQDFDAQYFTHCFNDLLIKHAGPSSSSTTSLSQHISFPVFKQFKICLPVMSQVSKVASTDTVRAIPAQPAKGRRPMIPAQFSTVFAQELGDHGAVKRTYNGSESPLSGALQ</sequence>
<protein>
    <recommendedName>
        <fullName evidence="4">Transposase</fullName>
    </recommendedName>
</protein>
<organism evidence="2 3">
    <name type="scientific">Hermanssonia centrifuga</name>
    <dbReference type="NCBI Taxonomy" id="98765"/>
    <lineage>
        <taxon>Eukaryota</taxon>
        <taxon>Fungi</taxon>
        <taxon>Dikarya</taxon>
        <taxon>Basidiomycota</taxon>
        <taxon>Agaricomycotina</taxon>
        <taxon>Agaricomycetes</taxon>
        <taxon>Polyporales</taxon>
        <taxon>Meruliaceae</taxon>
        <taxon>Hermanssonia</taxon>
    </lineage>
</organism>
<dbReference type="Proteomes" id="UP000186601">
    <property type="component" value="Unassembled WGS sequence"/>
</dbReference>
<dbReference type="EMBL" id="MLYV02000769">
    <property type="protein sequence ID" value="PSR77882.1"/>
    <property type="molecule type" value="Genomic_DNA"/>
</dbReference>
<proteinExistence type="predicted"/>
<gene>
    <name evidence="2" type="ORF">PHLCEN_2v7662</name>
</gene>
<accession>A0A2R6NVW0</accession>
<keyword evidence="3" id="KW-1185">Reference proteome</keyword>
<dbReference type="InterPro" id="IPR041078">
    <property type="entry name" value="Plavaka"/>
</dbReference>
<evidence type="ECO:0000313" key="2">
    <source>
        <dbReference type="EMBL" id="PSR77882.1"/>
    </source>
</evidence>
<evidence type="ECO:0008006" key="4">
    <source>
        <dbReference type="Google" id="ProtNLM"/>
    </source>
</evidence>
<feature type="region of interest" description="Disordered" evidence="1">
    <location>
        <begin position="44"/>
        <end position="87"/>
    </location>
</feature>
<dbReference type="Pfam" id="PF18759">
    <property type="entry name" value="Plavaka"/>
    <property type="match status" value="1"/>
</dbReference>
<feature type="compositionally biased region" description="Acidic residues" evidence="1">
    <location>
        <begin position="59"/>
        <end position="74"/>
    </location>
</feature>
<dbReference type="AlphaFoldDB" id="A0A2R6NVW0"/>
<evidence type="ECO:0000313" key="3">
    <source>
        <dbReference type="Proteomes" id="UP000186601"/>
    </source>
</evidence>
<evidence type="ECO:0000256" key="1">
    <source>
        <dbReference type="SAM" id="MobiDB-lite"/>
    </source>
</evidence>
<reference evidence="2 3" key="1">
    <citation type="submission" date="2018-02" db="EMBL/GenBank/DDBJ databases">
        <title>Genome sequence of the basidiomycete white-rot fungus Phlebia centrifuga.</title>
        <authorList>
            <person name="Granchi Z."/>
            <person name="Peng M."/>
            <person name="de Vries R.P."/>
            <person name="Hilden K."/>
            <person name="Makela M.R."/>
            <person name="Grigoriev I."/>
            <person name="Riley R."/>
        </authorList>
    </citation>
    <scope>NUCLEOTIDE SEQUENCE [LARGE SCALE GENOMIC DNA]</scope>
    <source>
        <strain evidence="2 3">FBCC195</strain>
    </source>
</reference>